<proteinExistence type="predicted"/>
<evidence type="ECO:0000313" key="5">
    <source>
        <dbReference type="EMBL" id="MBD2842263.1"/>
    </source>
</evidence>
<evidence type="ECO:0000256" key="1">
    <source>
        <dbReference type="ARBA" id="ARBA00022741"/>
    </source>
</evidence>
<accession>A0ABR8KSP3</accession>
<dbReference type="EMBL" id="JACXLC010000001">
    <property type="protein sequence ID" value="MBD2842263.1"/>
    <property type="molecule type" value="Genomic_DNA"/>
</dbReference>
<comment type="caution">
    <text evidence="5">The sequence shown here is derived from an EMBL/GenBank/DDBJ whole genome shotgun (WGS) entry which is preliminary data.</text>
</comment>
<dbReference type="InterPro" id="IPR006555">
    <property type="entry name" value="ATP-dep_Helicase_C"/>
</dbReference>
<feature type="domain" description="Helicase ATP-binding" evidence="4">
    <location>
        <begin position="242"/>
        <end position="517"/>
    </location>
</feature>
<dbReference type="SUPFAM" id="SSF52540">
    <property type="entry name" value="P-loop containing nucleoside triphosphate hydrolases"/>
    <property type="match status" value="1"/>
</dbReference>
<dbReference type="SMART" id="SM00491">
    <property type="entry name" value="HELICc2"/>
    <property type="match status" value="1"/>
</dbReference>
<keyword evidence="2" id="KW-0378">Hydrolase</keyword>
<organism evidence="5 6">
    <name type="scientific">Erythrobacter rubeus</name>
    <dbReference type="NCBI Taxonomy" id="2760803"/>
    <lineage>
        <taxon>Bacteria</taxon>
        <taxon>Pseudomonadati</taxon>
        <taxon>Pseudomonadota</taxon>
        <taxon>Alphaproteobacteria</taxon>
        <taxon>Sphingomonadales</taxon>
        <taxon>Erythrobacteraceae</taxon>
        <taxon>Erythrobacter/Porphyrobacter group</taxon>
        <taxon>Erythrobacter</taxon>
    </lineage>
</organism>
<sequence>MAGAARSPAAASAQATENPRNFCIIPPIQADHHAESFTFRSLSRIPPVVTATTPPSEPIPLPALHASHGGNWLRPPNGETGAVSKGDAIMAASDTPVLLINAPLVANRLGYPDLSGLDLLELFAFVHPARFCVPTPRGLAQALEIDEPAGDEDVPAFLQRTAGALVTACEDPEWFEREGAWSALQSMERLRWPWAGVLKPHVARPERAEKWLFATLPEWEESPERGSPRQVELPEDDVLQQLDHLTGEGSEKREGQRAYAREAARIFAPRDARDLPHLALAQAGTGIGKTLGYLAPSSLWANASGGTVWVSTFTKNLQRQLRSESRRAWPMKRPDGTPPVVVRKGRENYLCLLNLEDALQGGFASRPAILAQLVARWAAFTRDGDMIGGDLPGWLGTLFRKRGIAALTDQRGECIYAGCPHYRKCFIERAGRDSAQADLVIANHALVMVNAARGRDHAQRPTRLIFDEGHHVFEAADSTFAATLSGQEAIELRRWIMGPERKNRGRRRGLAARLADVASYDDDGGEAIEDACEAGAALPGEGWLQRLNEGEPSGPIEALLSAVRAATYARDESANNSRGQEAGYGIETEASGLPGEVIEAAGGAAEALAAIRTPLIKLGGRLEAIMADPPDWLDGQGRARIEGARFSLQWRVDLIAAWESLLARLGGPADPEFVDWLAVDRSDAREFDVAIHRRWLDPMKPFAKVVLEPAHGVMLTSATLTDRIGADASDAQDAKWQTAIARSGAAHIESKPLLSAAESPFDYAARAEVLIVTDVKKGDLPGLAGAYARLIEASGGGVLGLFTAIRRMRAVHGRIADRLAREGLPIFAQHVDPIDTGTLVDIFRDDPRASLLGTDALRDGVDVPGRSLRCVALEAVPWPRPDILHKARRAASGSGSQYDDRIIRARLAQAFGRLIRNRDDSGHFVVLSSAFPSRLLSAFPQGIAIHRLTLDEALVRVRDGLIGEKQTEAVQNAGELDDNIPDWPQ</sequence>
<dbReference type="Pfam" id="PF13307">
    <property type="entry name" value="Helicase_C_2"/>
    <property type="match status" value="1"/>
</dbReference>
<dbReference type="PROSITE" id="PS51193">
    <property type="entry name" value="HELICASE_ATP_BIND_2"/>
    <property type="match status" value="1"/>
</dbReference>
<evidence type="ECO:0000313" key="6">
    <source>
        <dbReference type="Proteomes" id="UP000635384"/>
    </source>
</evidence>
<reference evidence="5 6" key="1">
    <citation type="submission" date="2020-09" db="EMBL/GenBank/DDBJ databases">
        <authorList>
            <person name="Yoon J.-W."/>
        </authorList>
    </citation>
    <scope>NUCLEOTIDE SEQUENCE [LARGE SCALE GENOMIC DNA]</scope>
    <source>
        <strain evidence="5 6">KMU-140</strain>
    </source>
</reference>
<keyword evidence="6" id="KW-1185">Reference proteome</keyword>
<keyword evidence="1" id="KW-0547">Nucleotide-binding</keyword>
<evidence type="ECO:0000256" key="2">
    <source>
        <dbReference type="ARBA" id="ARBA00022801"/>
    </source>
</evidence>
<evidence type="ECO:0000256" key="3">
    <source>
        <dbReference type="ARBA" id="ARBA00022840"/>
    </source>
</evidence>
<dbReference type="InterPro" id="IPR014013">
    <property type="entry name" value="Helic_SF1/SF2_ATP-bd_DinG/Rad3"/>
</dbReference>
<protein>
    <submittedName>
        <fullName evidence="5">ATP-dependent DNA helicase</fullName>
    </submittedName>
</protein>
<dbReference type="GO" id="GO:0004386">
    <property type="term" value="F:helicase activity"/>
    <property type="evidence" value="ECO:0007669"/>
    <property type="project" value="UniProtKB-KW"/>
</dbReference>
<dbReference type="Proteomes" id="UP000635384">
    <property type="component" value="Unassembled WGS sequence"/>
</dbReference>
<name>A0ABR8KSP3_9SPHN</name>
<gene>
    <name evidence="5" type="ORF">IB285_08350</name>
</gene>
<evidence type="ECO:0000259" key="4">
    <source>
        <dbReference type="PROSITE" id="PS51193"/>
    </source>
</evidence>
<dbReference type="InterPro" id="IPR027417">
    <property type="entry name" value="P-loop_NTPase"/>
</dbReference>
<keyword evidence="5" id="KW-0347">Helicase</keyword>
<dbReference type="Gene3D" id="3.40.50.300">
    <property type="entry name" value="P-loop containing nucleotide triphosphate hydrolases"/>
    <property type="match status" value="2"/>
</dbReference>
<keyword evidence="3" id="KW-0067">ATP-binding</keyword>